<evidence type="ECO:0000256" key="2">
    <source>
        <dbReference type="ARBA" id="ARBA00012787"/>
    </source>
</evidence>
<dbReference type="PANTHER" id="PTHR13767">
    <property type="entry name" value="TRNA-PSEUDOURIDINE SYNTHASE"/>
    <property type="match status" value="1"/>
</dbReference>
<feature type="region of interest" description="Disordered" evidence="5">
    <location>
        <begin position="326"/>
        <end position="358"/>
    </location>
</feature>
<dbReference type="Pfam" id="PF01509">
    <property type="entry name" value="TruB_N"/>
    <property type="match status" value="1"/>
</dbReference>
<accession>A0A5J4YKE4</accession>
<reference evidence="8" key="1">
    <citation type="journal article" date="2019" name="Nat. Commun.">
        <title>Expansion of phycobilisome linker gene families in mesophilic red algae.</title>
        <authorList>
            <person name="Lee J."/>
            <person name="Kim D."/>
            <person name="Bhattacharya D."/>
            <person name="Yoon H.S."/>
        </authorList>
    </citation>
    <scope>NUCLEOTIDE SEQUENCE [LARGE SCALE GENOMIC DNA]</scope>
    <source>
        <strain evidence="8">CCMP 1328</strain>
    </source>
</reference>
<dbReference type="InterPro" id="IPR014780">
    <property type="entry name" value="tRNA_psdUridine_synth_TruB"/>
</dbReference>
<comment type="similarity">
    <text evidence="1">Belongs to the pseudouridine synthase TruB family.</text>
</comment>
<evidence type="ECO:0000259" key="6">
    <source>
        <dbReference type="Pfam" id="PF01509"/>
    </source>
</evidence>
<dbReference type="PANTHER" id="PTHR13767:SF2">
    <property type="entry name" value="PSEUDOURIDYLATE SYNTHASE TRUB1"/>
    <property type="match status" value="1"/>
</dbReference>
<sequence length="452" mass="50182">MSVTDVRKRRKVTDIRYDRAKKGAEETGLTKVPECFFLVLDKPRGRMAQMVVNQARTSLGNVYEDALMMRYLEYQAKHLVRDKRTGLRTKDGKKLKSLAVDYAAGRSGLDPLVSGLLPLAFEGAIKLLHQFMDGMQEYECTAQFGVGTDVDDLAGKMVGTGPFLHVTKELLESEIQANFLGDIMQVPPTYPSFKMRNQVLVMVPNKKAAKEHAQPQTAHIGAFEVLEVDVPRARFRIECSRGTYIRALIRDLALAIGSRATCTSVRRTRCGVFTLEQSISGDENHLKALGNQLSNHIVHANSLVPGSWNTEKHRVMFLSKAKEGAEAKDKETAHKEHTVQGNAECESVSNSETLGRSQDELGIPFECADKDETLSNRQGPEKGDQEHKPRVVETDNTGSRDLEGHAEYGEQDIDDFTTSDDDAHDGQTFKAGSTGPAEEEKLRELWGFIGRG</sequence>
<evidence type="ECO:0000256" key="1">
    <source>
        <dbReference type="ARBA" id="ARBA00008999"/>
    </source>
</evidence>
<organism evidence="7 8">
    <name type="scientific">Porphyridium purpureum</name>
    <name type="common">Red alga</name>
    <name type="synonym">Porphyridium cruentum</name>
    <dbReference type="NCBI Taxonomy" id="35688"/>
    <lineage>
        <taxon>Eukaryota</taxon>
        <taxon>Rhodophyta</taxon>
        <taxon>Bangiophyceae</taxon>
        <taxon>Porphyridiales</taxon>
        <taxon>Porphyridiaceae</taxon>
        <taxon>Porphyridium</taxon>
    </lineage>
</organism>
<dbReference type="OrthoDB" id="2811at2759"/>
<evidence type="ECO:0000256" key="4">
    <source>
        <dbReference type="ARBA" id="ARBA00023235"/>
    </source>
</evidence>
<feature type="compositionally biased region" description="Basic and acidic residues" evidence="5">
    <location>
        <begin position="371"/>
        <end position="408"/>
    </location>
</feature>
<dbReference type="SUPFAM" id="SSF55120">
    <property type="entry name" value="Pseudouridine synthase"/>
    <property type="match status" value="1"/>
</dbReference>
<dbReference type="EMBL" id="VRMN01000011">
    <property type="protein sequence ID" value="KAA8491931.1"/>
    <property type="molecule type" value="Genomic_DNA"/>
</dbReference>
<name>A0A5J4YKE4_PORPP</name>
<proteinExistence type="inferred from homology"/>
<feature type="domain" description="Pseudouridine synthase II N-terminal" evidence="6">
    <location>
        <begin position="109"/>
        <end position="245"/>
    </location>
</feature>
<protein>
    <recommendedName>
        <fullName evidence="2">tRNA pseudouridine(55) synthase</fullName>
        <ecNumber evidence="2">5.4.99.25</ecNumber>
    </recommendedName>
</protein>
<dbReference type="InterPro" id="IPR002501">
    <property type="entry name" value="PsdUridine_synth_N"/>
</dbReference>
<feature type="compositionally biased region" description="Basic and acidic residues" evidence="5">
    <location>
        <begin position="326"/>
        <end position="338"/>
    </location>
</feature>
<evidence type="ECO:0000256" key="3">
    <source>
        <dbReference type="ARBA" id="ARBA00022694"/>
    </source>
</evidence>
<evidence type="ECO:0000313" key="8">
    <source>
        <dbReference type="Proteomes" id="UP000324585"/>
    </source>
</evidence>
<feature type="compositionally biased region" description="Acidic residues" evidence="5">
    <location>
        <begin position="409"/>
        <end position="423"/>
    </location>
</feature>
<dbReference type="GO" id="GO:0160148">
    <property type="term" value="F:tRNA pseudouridine(55) synthase activity"/>
    <property type="evidence" value="ECO:0007669"/>
    <property type="project" value="UniProtKB-EC"/>
</dbReference>
<gene>
    <name evidence="7" type="ORF">FVE85_8413</name>
</gene>
<dbReference type="EC" id="5.4.99.25" evidence="2"/>
<dbReference type="GO" id="GO:1990481">
    <property type="term" value="P:mRNA pseudouridine synthesis"/>
    <property type="evidence" value="ECO:0007669"/>
    <property type="project" value="TreeGrafter"/>
</dbReference>
<dbReference type="Gene3D" id="3.30.2350.10">
    <property type="entry name" value="Pseudouridine synthase"/>
    <property type="match status" value="1"/>
</dbReference>
<comment type="caution">
    <text evidence="7">The sequence shown here is derived from an EMBL/GenBank/DDBJ whole genome shotgun (WGS) entry which is preliminary data.</text>
</comment>
<feature type="region of interest" description="Disordered" evidence="5">
    <location>
        <begin position="371"/>
        <end position="452"/>
    </location>
</feature>
<keyword evidence="3" id="KW-0819">tRNA processing</keyword>
<dbReference type="InterPro" id="IPR020103">
    <property type="entry name" value="PsdUridine_synth_cat_dom_sf"/>
</dbReference>
<feature type="compositionally biased region" description="Polar residues" evidence="5">
    <location>
        <begin position="347"/>
        <end position="356"/>
    </location>
</feature>
<dbReference type="Proteomes" id="UP000324585">
    <property type="component" value="Unassembled WGS sequence"/>
</dbReference>
<dbReference type="GO" id="GO:0006400">
    <property type="term" value="P:tRNA modification"/>
    <property type="evidence" value="ECO:0007669"/>
    <property type="project" value="TreeGrafter"/>
</dbReference>
<dbReference type="AlphaFoldDB" id="A0A5J4YKE4"/>
<keyword evidence="8" id="KW-1185">Reference proteome</keyword>
<dbReference type="GO" id="GO:0003723">
    <property type="term" value="F:RNA binding"/>
    <property type="evidence" value="ECO:0007669"/>
    <property type="project" value="InterPro"/>
</dbReference>
<evidence type="ECO:0000256" key="5">
    <source>
        <dbReference type="SAM" id="MobiDB-lite"/>
    </source>
</evidence>
<keyword evidence="4" id="KW-0413">Isomerase</keyword>
<evidence type="ECO:0000313" key="7">
    <source>
        <dbReference type="EMBL" id="KAA8491931.1"/>
    </source>
</evidence>